<gene>
    <name evidence="1" type="ORF">CFH80_01440</name>
</gene>
<organism evidence="1 2">
    <name type="scientific">Sulfurospirillum cavolei</name>
    <dbReference type="NCBI Taxonomy" id="366522"/>
    <lineage>
        <taxon>Bacteria</taxon>
        <taxon>Pseudomonadati</taxon>
        <taxon>Campylobacterota</taxon>
        <taxon>Epsilonproteobacteria</taxon>
        <taxon>Campylobacterales</taxon>
        <taxon>Sulfurospirillaceae</taxon>
        <taxon>Sulfurospirillum</taxon>
    </lineage>
</organism>
<evidence type="ECO:0000313" key="2">
    <source>
        <dbReference type="Proteomes" id="UP000231638"/>
    </source>
</evidence>
<reference evidence="1 2" key="1">
    <citation type="journal article" date="2017" name="Front. Microbiol.">
        <title>Comparative Genomic Analysis of the Class Epsilonproteobacteria and Proposed Reclassification to Epsilonbacteraeota (phyl. nov.).</title>
        <authorList>
            <person name="Waite D.W."/>
            <person name="Vanwonterghem I."/>
            <person name="Rinke C."/>
            <person name="Parks D.H."/>
            <person name="Zhang Y."/>
            <person name="Takai K."/>
            <person name="Sievert S.M."/>
            <person name="Simon J."/>
            <person name="Campbell B.J."/>
            <person name="Hanson T.E."/>
            <person name="Woyke T."/>
            <person name="Klotz M.G."/>
            <person name="Hugenholtz P."/>
        </authorList>
    </citation>
    <scope>NUCLEOTIDE SEQUENCE [LARGE SCALE GENOMIC DNA]</scope>
    <source>
        <strain evidence="1">UBA11420</strain>
    </source>
</reference>
<protein>
    <submittedName>
        <fullName evidence="1">Uncharacterized protein</fullName>
    </submittedName>
</protein>
<dbReference type="EMBL" id="DLUG01000045">
    <property type="protein sequence ID" value="DAB37077.1"/>
    <property type="molecule type" value="Genomic_DNA"/>
</dbReference>
<comment type="caution">
    <text evidence="1">The sequence shown here is derived from an EMBL/GenBank/DDBJ whole genome shotgun (WGS) entry which is preliminary data.</text>
</comment>
<proteinExistence type="predicted"/>
<accession>A0A2D3WEB8</accession>
<dbReference type="Proteomes" id="UP000231638">
    <property type="component" value="Unassembled WGS sequence"/>
</dbReference>
<dbReference type="AlphaFoldDB" id="A0A2D3WEB8"/>
<sequence>MKKVILTLPILVSWMLAADQARINDCVETFQKEVSDIIYANQHDKNGSLEVLNEKINRLLEKECDLNASEVAQTKAETRVLILDTTKGKSDCIENFSNDIKAILYENDAQPKKAKKIKVELKGDGSNCTKEAAQK</sequence>
<name>A0A2D3WEB8_9BACT</name>
<evidence type="ECO:0000313" key="1">
    <source>
        <dbReference type="EMBL" id="DAB37077.1"/>
    </source>
</evidence>